<comment type="similarity">
    <text evidence="1 3">Belongs to the syntaxin family.</text>
</comment>
<keyword evidence="2" id="KW-0175">Coiled coil</keyword>
<dbReference type="SMART" id="SM00397">
    <property type="entry name" value="t_SNARE"/>
    <property type="match status" value="1"/>
</dbReference>
<protein>
    <submittedName>
        <fullName evidence="6">Syntaxin-2-like</fullName>
    </submittedName>
</protein>
<dbReference type="GO" id="GO:0008021">
    <property type="term" value="C:synaptic vesicle"/>
    <property type="evidence" value="ECO:0007669"/>
    <property type="project" value="TreeGrafter"/>
</dbReference>
<dbReference type="PANTHER" id="PTHR19957">
    <property type="entry name" value="SYNTAXIN"/>
    <property type="match status" value="1"/>
</dbReference>
<dbReference type="Gene3D" id="1.20.5.110">
    <property type="match status" value="1"/>
</dbReference>
<evidence type="ECO:0000256" key="3">
    <source>
        <dbReference type="RuleBase" id="RU003858"/>
    </source>
</evidence>
<evidence type="ECO:0000256" key="2">
    <source>
        <dbReference type="ARBA" id="ARBA00023054"/>
    </source>
</evidence>
<accession>A0A3P8UY57</accession>
<dbReference type="InterPro" id="IPR006012">
    <property type="entry name" value="Syntaxin/epimorphin_CS"/>
</dbReference>
<dbReference type="GO" id="GO:0000149">
    <property type="term" value="F:SNARE binding"/>
    <property type="evidence" value="ECO:0007669"/>
    <property type="project" value="TreeGrafter"/>
</dbReference>
<dbReference type="GO" id="GO:0048278">
    <property type="term" value="P:vesicle docking"/>
    <property type="evidence" value="ECO:0007669"/>
    <property type="project" value="TreeGrafter"/>
</dbReference>
<evidence type="ECO:0000313" key="6">
    <source>
        <dbReference type="Ensembl" id="ENSCSEP00000008113.1"/>
    </source>
</evidence>
<evidence type="ECO:0000256" key="4">
    <source>
        <dbReference type="SAM" id="MobiDB-lite"/>
    </source>
</evidence>
<dbReference type="GO" id="GO:0048787">
    <property type="term" value="C:presynaptic active zone membrane"/>
    <property type="evidence" value="ECO:0007669"/>
    <property type="project" value="TreeGrafter"/>
</dbReference>
<evidence type="ECO:0000313" key="7">
    <source>
        <dbReference type="Proteomes" id="UP000265120"/>
    </source>
</evidence>
<dbReference type="Gene3D" id="1.20.58.70">
    <property type="match status" value="1"/>
</dbReference>
<organism evidence="6 7">
    <name type="scientific">Cynoglossus semilaevis</name>
    <name type="common">Tongue sole</name>
    <dbReference type="NCBI Taxonomy" id="244447"/>
    <lineage>
        <taxon>Eukaryota</taxon>
        <taxon>Metazoa</taxon>
        <taxon>Chordata</taxon>
        <taxon>Craniata</taxon>
        <taxon>Vertebrata</taxon>
        <taxon>Euteleostomi</taxon>
        <taxon>Actinopterygii</taxon>
        <taxon>Neopterygii</taxon>
        <taxon>Teleostei</taxon>
        <taxon>Neoteleostei</taxon>
        <taxon>Acanthomorphata</taxon>
        <taxon>Carangaria</taxon>
        <taxon>Pleuronectiformes</taxon>
        <taxon>Pleuronectoidei</taxon>
        <taxon>Cynoglossidae</taxon>
        <taxon>Cynoglossinae</taxon>
        <taxon>Cynoglossus</taxon>
    </lineage>
</organism>
<dbReference type="Proteomes" id="UP000265120">
    <property type="component" value="Chromosome 14"/>
</dbReference>
<feature type="domain" description="T-SNARE coiled-coil homology" evidence="5">
    <location>
        <begin position="230"/>
        <end position="292"/>
    </location>
</feature>
<dbReference type="GO" id="GO:0005484">
    <property type="term" value="F:SNAP receptor activity"/>
    <property type="evidence" value="ECO:0007669"/>
    <property type="project" value="InterPro"/>
</dbReference>
<dbReference type="PROSITE" id="PS00914">
    <property type="entry name" value="SYNTAXIN"/>
    <property type="match status" value="1"/>
</dbReference>
<dbReference type="InterPro" id="IPR006011">
    <property type="entry name" value="Syntaxin_N"/>
</dbReference>
<reference evidence="6 7" key="1">
    <citation type="journal article" date="2014" name="Nat. Genet.">
        <title>Whole-genome sequence of a flatfish provides insights into ZW sex chromosome evolution and adaptation to a benthic lifestyle.</title>
        <authorList>
            <person name="Chen S."/>
            <person name="Zhang G."/>
            <person name="Shao C."/>
            <person name="Huang Q."/>
            <person name="Liu G."/>
            <person name="Zhang P."/>
            <person name="Song W."/>
            <person name="An N."/>
            <person name="Chalopin D."/>
            <person name="Volff J.N."/>
            <person name="Hong Y."/>
            <person name="Li Q."/>
            <person name="Sha Z."/>
            <person name="Zhou H."/>
            <person name="Xie M."/>
            <person name="Yu Q."/>
            <person name="Liu Y."/>
            <person name="Xiang H."/>
            <person name="Wang N."/>
            <person name="Wu K."/>
            <person name="Yang C."/>
            <person name="Zhou Q."/>
            <person name="Liao X."/>
            <person name="Yang L."/>
            <person name="Hu Q."/>
            <person name="Zhang J."/>
            <person name="Meng L."/>
            <person name="Jin L."/>
            <person name="Tian Y."/>
            <person name="Lian J."/>
            <person name="Yang J."/>
            <person name="Miao G."/>
            <person name="Liu S."/>
            <person name="Liang Z."/>
            <person name="Yan F."/>
            <person name="Li Y."/>
            <person name="Sun B."/>
            <person name="Zhang H."/>
            <person name="Zhang J."/>
            <person name="Zhu Y."/>
            <person name="Du M."/>
            <person name="Zhao Y."/>
            <person name="Schartl M."/>
            <person name="Tang Q."/>
            <person name="Wang J."/>
        </authorList>
    </citation>
    <scope>NUCLEOTIDE SEQUENCE</scope>
</reference>
<proteinExistence type="inferred from homology"/>
<evidence type="ECO:0000259" key="5">
    <source>
        <dbReference type="PROSITE" id="PS50192"/>
    </source>
</evidence>
<reference evidence="6" key="3">
    <citation type="submission" date="2025-09" db="UniProtKB">
        <authorList>
            <consortium name="Ensembl"/>
        </authorList>
    </citation>
    <scope>IDENTIFICATION</scope>
</reference>
<dbReference type="InterPro" id="IPR045242">
    <property type="entry name" value="Syntaxin"/>
</dbReference>
<dbReference type="STRING" id="244447.ENSCSEP00000008113"/>
<dbReference type="SMART" id="SM00503">
    <property type="entry name" value="SynN"/>
    <property type="match status" value="1"/>
</dbReference>
<reference evidence="6" key="2">
    <citation type="submission" date="2025-08" db="UniProtKB">
        <authorList>
            <consortium name="Ensembl"/>
        </authorList>
    </citation>
    <scope>IDENTIFICATION</scope>
</reference>
<feature type="region of interest" description="Disordered" evidence="4">
    <location>
        <begin position="311"/>
        <end position="332"/>
    </location>
</feature>
<dbReference type="CDD" id="cd00179">
    <property type="entry name" value="SynN"/>
    <property type="match status" value="1"/>
</dbReference>
<dbReference type="AlphaFoldDB" id="A0A3P8UY57"/>
<sequence>MSDALATSAHGGRYIVKSPVCECEKARERESGRVFVYLMVVAPAHSSAVFPTQVSSSVEQQTAGGSRVETSELKVGEVRSLILKISCQAEEVEKSQSIILSAPNQDGSNKQKLEQLNSEIKKSANMVKAKLKNMQKNLSLEHNGKNPSVIQRIEKNQHSHLTRWFAEVMRGYHSSQMTFRDKCKAQIQRQLEIVDRVTTDEELEKMLHRNSLTIFIADISCKGQITSQAVSEIESRHQDIISLESSIQELHEIFTDMAMLLEIQGDLINNIEKNVTTAAEYVDKSTEETNKAVTYKRNPYKVASLPSFLKPFRRQGSIKKDPAQNSSGSNQD</sequence>
<dbReference type="OMA" id="REIMIEF"/>
<dbReference type="InParanoid" id="A0A3P8UY57"/>
<dbReference type="CDD" id="cd15848">
    <property type="entry name" value="SNARE_syntaxin1-like"/>
    <property type="match status" value="1"/>
</dbReference>
<feature type="compositionally biased region" description="Polar residues" evidence="4">
    <location>
        <begin position="323"/>
        <end position="332"/>
    </location>
</feature>
<dbReference type="SUPFAM" id="SSF47661">
    <property type="entry name" value="t-snare proteins"/>
    <property type="match status" value="1"/>
</dbReference>
<dbReference type="InterPro" id="IPR000727">
    <property type="entry name" value="T_SNARE_dom"/>
</dbReference>
<dbReference type="PROSITE" id="PS50192">
    <property type="entry name" value="T_SNARE"/>
    <property type="match status" value="1"/>
</dbReference>
<dbReference type="GO" id="GO:0006886">
    <property type="term" value="P:intracellular protein transport"/>
    <property type="evidence" value="ECO:0007669"/>
    <property type="project" value="InterPro"/>
</dbReference>
<keyword evidence="7" id="KW-1185">Reference proteome</keyword>
<dbReference type="InterPro" id="IPR010989">
    <property type="entry name" value="SNARE"/>
</dbReference>
<name>A0A3P8UY57_CYNSE</name>
<dbReference type="GO" id="GO:0031629">
    <property type="term" value="P:synaptic vesicle fusion to presynaptic active zone membrane"/>
    <property type="evidence" value="ECO:0007669"/>
    <property type="project" value="TreeGrafter"/>
</dbReference>
<dbReference type="GeneTree" id="ENSGT01030000234627"/>
<dbReference type="PANTHER" id="PTHR19957:SF36">
    <property type="entry name" value="SYNTAXIN-2"/>
    <property type="match status" value="1"/>
</dbReference>
<dbReference type="Ensembl" id="ENSCSET00000008199.1">
    <property type="protein sequence ID" value="ENSCSEP00000008113.1"/>
    <property type="gene ID" value="ENSCSEG00000005204.1"/>
</dbReference>
<dbReference type="GO" id="GO:0031201">
    <property type="term" value="C:SNARE complex"/>
    <property type="evidence" value="ECO:0007669"/>
    <property type="project" value="TreeGrafter"/>
</dbReference>
<dbReference type="Pfam" id="PF00804">
    <property type="entry name" value="Syntaxin"/>
    <property type="match status" value="1"/>
</dbReference>
<evidence type="ECO:0000256" key="1">
    <source>
        <dbReference type="ARBA" id="ARBA00009063"/>
    </source>
</evidence>